<protein>
    <submittedName>
        <fullName evidence="2">Uncharacterized protein</fullName>
    </submittedName>
</protein>
<sequence>MVFFDKFFERIIVSNFILFLFSILWAPGARRNNSAGELCVIPEESI</sequence>
<dbReference type="EMBL" id="JACHDR010000001">
    <property type="protein sequence ID" value="MBB5511742.1"/>
    <property type="molecule type" value="Genomic_DNA"/>
</dbReference>
<comment type="caution">
    <text evidence="2">The sequence shown here is derived from an EMBL/GenBank/DDBJ whole genome shotgun (WGS) entry which is preliminary data.</text>
</comment>
<proteinExistence type="predicted"/>
<dbReference type="Proteomes" id="UP000580797">
    <property type="component" value="Unassembled WGS sequence"/>
</dbReference>
<keyword evidence="1" id="KW-1133">Transmembrane helix</keyword>
<reference evidence="2 3" key="1">
    <citation type="submission" date="2020-08" db="EMBL/GenBank/DDBJ databases">
        <title>Sequencing the genomes of 1000 actinobacteria strains.</title>
        <authorList>
            <person name="Klenk H.-P."/>
        </authorList>
    </citation>
    <scope>NUCLEOTIDE SEQUENCE [LARGE SCALE GENOMIC DNA]</scope>
    <source>
        <strain evidence="2 3">DSM 105783</strain>
    </source>
</reference>
<dbReference type="AlphaFoldDB" id="A0A7W8TRS6"/>
<name>A0A7W8TRS6_9MICC</name>
<evidence type="ECO:0000256" key="1">
    <source>
        <dbReference type="SAM" id="Phobius"/>
    </source>
</evidence>
<evidence type="ECO:0000313" key="2">
    <source>
        <dbReference type="EMBL" id="MBB5511742.1"/>
    </source>
</evidence>
<evidence type="ECO:0000313" key="3">
    <source>
        <dbReference type="Proteomes" id="UP000580797"/>
    </source>
</evidence>
<keyword evidence="1" id="KW-0812">Transmembrane</keyword>
<keyword evidence="1" id="KW-0472">Membrane</keyword>
<accession>A0A7W8TRS6</accession>
<organism evidence="2 3">
    <name type="scientific">Neomicrococcus aestuarii</name>
    <dbReference type="NCBI Taxonomy" id="556325"/>
    <lineage>
        <taxon>Bacteria</taxon>
        <taxon>Bacillati</taxon>
        <taxon>Actinomycetota</taxon>
        <taxon>Actinomycetes</taxon>
        <taxon>Micrococcales</taxon>
        <taxon>Micrococcaceae</taxon>
        <taxon>Neomicrococcus</taxon>
    </lineage>
</organism>
<feature type="transmembrane region" description="Helical" evidence="1">
    <location>
        <begin position="7"/>
        <end position="26"/>
    </location>
</feature>
<gene>
    <name evidence="2" type="ORF">HD598_000429</name>
</gene>